<accession>A0ABV0VKN2</accession>
<protein>
    <recommendedName>
        <fullName evidence="3">Secreted protein</fullName>
    </recommendedName>
</protein>
<dbReference type="Proteomes" id="UP001482620">
    <property type="component" value="Unassembled WGS sequence"/>
</dbReference>
<sequence length="99" mass="11620">MKYHFSLLSCILFKKHQSPVDTANIFASLSYLLRGIFVFFTVFVEPSIEENYDPYMLCGFGNCHRFHSWRNSVLNLSHHRTETHTHTHTHSHKATNTHT</sequence>
<reference evidence="1 2" key="1">
    <citation type="submission" date="2021-06" db="EMBL/GenBank/DDBJ databases">
        <authorList>
            <person name="Palmer J.M."/>
        </authorList>
    </citation>
    <scope>NUCLEOTIDE SEQUENCE [LARGE SCALE GENOMIC DNA]</scope>
    <source>
        <strain evidence="2">if_2019</strain>
        <tissue evidence="1">Muscle</tissue>
    </source>
</reference>
<keyword evidence="2" id="KW-1185">Reference proteome</keyword>
<evidence type="ECO:0008006" key="3">
    <source>
        <dbReference type="Google" id="ProtNLM"/>
    </source>
</evidence>
<gene>
    <name evidence="1" type="ORF">ILYODFUR_027443</name>
</gene>
<name>A0ABV0VKN2_9TELE</name>
<dbReference type="EMBL" id="JAHRIQ010107884">
    <property type="protein sequence ID" value="MEQ2256762.1"/>
    <property type="molecule type" value="Genomic_DNA"/>
</dbReference>
<proteinExistence type="predicted"/>
<comment type="caution">
    <text evidence="1">The sequence shown here is derived from an EMBL/GenBank/DDBJ whole genome shotgun (WGS) entry which is preliminary data.</text>
</comment>
<evidence type="ECO:0000313" key="1">
    <source>
        <dbReference type="EMBL" id="MEQ2256762.1"/>
    </source>
</evidence>
<organism evidence="1 2">
    <name type="scientific">Ilyodon furcidens</name>
    <name type="common">goldbreast splitfin</name>
    <dbReference type="NCBI Taxonomy" id="33524"/>
    <lineage>
        <taxon>Eukaryota</taxon>
        <taxon>Metazoa</taxon>
        <taxon>Chordata</taxon>
        <taxon>Craniata</taxon>
        <taxon>Vertebrata</taxon>
        <taxon>Euteleostomi</taxon>
        <taxon>Actinopterygii</taxon>
        <taxon>Neopterygii</taxon>
        <taxon>Teleostei</taxon>
        <taxon>Neoteleostei</taxon>
        <taxon>Acanthomorphata</taxon>
        <taxon>Ovalentaria</taxon>
        <taxon>Atherinomorphae</taxon>
        <taxon>Cyprinodontiformes</taxon>
        <taxon>Goodeidae</taxon>
        <taxon>Ilyodon</taxon>
    </lineage>
</organism>
<evidence type="ECO:0000313" key="2">
    <source>
        <dbReference type="Proteomes" id="UP001482620"/>
    </source>
</evidence>